<name>A0A0L9UCX1_PHAAN</name>
<proteinExistence type="predicted"/>
<dbReference type="AlphaFoldDB" id="A0A0L9UCX1"/>
<evidence type="ECO:0000313" key="1">
    <source>
        <dbReference type="EMBL" id="KOM40374.1"/>
    </source>
</evidence>
<organism evidence="1 2">
    <name type="scientific">Phaseolus angularis</name>
    <name type="common">Azuki bean</name>
    <name type="synonym">Vigna angularis</name>
    <dbReference type="NCBI Taxonomy" id="3914"/>
    <lineage>
        <taxon>Eukaryota</taxon>
        <taxon>Viridiplantae</taxon>
        <taxon>Streptophyta</taxon>
        <taxon>Embryophyta</taxon>
        <taxon>Tracheophyta</taxon>
        <taxon>Spermatophyta</taxon>
        <taxon>Magnoliopsida</taxon>
        <taxon>eudicotyledons</taxon>
        <taxon>Gunneridae</taxon>
        <taxon>Pentapetalae</taxon>
        <taxon>rosids</taxon>
        <taxon>fabids</taxon>
        <taxon>Fabales</taxon>
        <taxon>Fabaceae</taxon>
        <taxon>Papilionoideae</taxon>
        <taxon>50 kb inversion clade</taxon>
        <taxon>NPAAA clade</taxon>
        <taxon>indigoferoid/millettioid clade</taxon>
        <taxon>Phaseoleae</taxon>
        <taxon>Vigna</taxon>
    </lineage>
</organism>
<gene>
    <name evidence="1" type="ORF">LR48_Vigan04g057200</name>
</gene>
<reference evidence="2" key="1">
    <citation type="journal article" date="2015" name="Proc. Natl. Acad. Sci. U.S.A.">
        <title>Genome sequencing of adzuki bean (Vigna angularis) provides insight into high starch and low fat accumulation and domestication.</title>
        <authorList>
            <person name="Yang K."/>
            <person name="Tian Z."/>
            <person name="Chen C."/>
            <person name="Luo L."/>
            <person name="Zhao B."/>
            <person name="Wang Z."/>
            <person name="Yu L."/>
            <person name="Li Y."/>
            <person name="Sun Y."/>
            <person name="Li W."/>
            <person name="Chen Y."/>
            <person name="Li Y."/>
            <person name="Zhang Y."/>
            <person name="Ai D."/>
            <person name="Zhao J."/>
            <person name="Shang C."/>
            <person name="Ma Y."/>
            <person name="Wu B."/>
            <person name="Wang M."/>
            <person name="Gao L."/>
            <person name="Sun D."/>
            <person name="Zhang P."/>
            <person name="Guo F."/>
            <person name="Wang W."/>
            <person name="Li Y."/>
            <person name="Wang J."/>
            <person name="Varshney R.K."/>
            <person name="Wang J."/>
            <person name="Ling H.Q."/>
            <person name="Wan P."/>
        </authorList>
    </citation>
    <scope>NUCLEOTIDE SEQUENCE</scope>
    <source>
        <strain evidence="2">cv. Jingnong 6</strain>
    </source>
</reference>
<sequence length="142" mass="16216">MTTATRQRAMRELIFSVKSSTCKGKFRERKSQLEHNRYRKSTILHQSSSSPTIAKLLFKPASRKKPEKPNRRQATMSQIHITTVLHFETHSIFLRGGVGIRKSFPLHSETLIFWVGEGTATCQSLIGCVMFQSRQVSIDIHS</sequence>
<accession>A0A0L9UCX1</accession>
<dbReference type="Proteomes" id="UP000053144">
    <property type="component" value="Chromosome 4"/>
</dbReference>
<evidence type="ECO:0000313" key="2">
    <source>
        <dbReference type="Proteomes" id="UP000053144"/>
    </source>
</evidence>
<dbReference type="Gramene" id="KOM40374">
    <property type="protein sequence ID" value="KOM40374"/>
    <property type="gene ID" value="LR48_Vigan04g057200"/>
</dbReference>
<protein>
    <submittedName>
        <fullName evidence="1">Uncharacterized protein</fullName>
    </submittedName>
</protein>
<dbReference type="EMBL" id="CM003374">
    <property type="protein sequence ID" value="KOM40374.1"/>
    <property type="molecule type" value="Genomic_DNA"/>
</dbReference>